<evidence type="ECO:0000313" key="1">
    <source>
        <dbReference type="EMBL" id="KAK2982256.1"/>
    </source>
</evidence>
<dbReference type="AlphaFoldDB" id="A0AA88RN30"/>
<dbReference type="Pfam" id="PF14223">
    <property type="entry name" value="Retrotran_gag_2"/>
    <property type="match status" value="1"/>
</dbReference>
<dbReference type="InterPro" id="IPR043502">
    <property type="entry name" value="DNA/RNA_pol_sf"/>
</dbReference>
<sequence length="406" mass="45653">MSTSSVKYAYPYNLNIENFVSLKLSTSNYLLWETQMMSLIESQDLLGFIHGDIVAPDSEVNSSDGNQRVLNPYFTSSVRTDHLVKAWITRTLSEEALGVVVGLKTSANVWKALRDAFSQNSQAREFELLAQLQVFKLTAPQVNRTPDALFLHQSKYAGDLLQRAMMVDSKPIANPMTPKSFSLKNRDSLFHDPTLFRSIVGGLQYRTMTRLDLSYAINVLMKRILRFVKGTTQVGLQIRSASSLDLYAFCDADWAGCPSSRQSTTGFCTFLGSNCISWSAKKQSTVARSSAEAKYRMASTTAELTWLSFLLRDIGIVQHHPATLFCDNLAALYMSINPIFHARTKHIEVDYHFVREKVALGSLVTRFVSSNQQLADIFTKPCLGCFSTFAHQTWPLFIHAAKFEEE</sequence>
<dbReference type="CDD" id="cd09272">
    <property type="entry name" value="RNase_HI_RT_Ty1"/>
    <property type="match status" value="1"/>
</dbReference>
<accession>A0AA88RN30</accession>
<dbReference type="Proteomes" id="UP001187471">
    <property type="component" value="Unassembled WGS sequence"/>
</dbReference>
<dbReference type="PANTHER" id="PTHR11439">
    <property type="entry name" value="GAG-POL-RELATED RETROTRANSPOSON"/>
    <property type="match status" value="1"/>
</dbReference>
<organism evidence="1 2">
    <name type="scientific">Escallonia rubra</name>
    <dbReference type="NCBI Taxonomy" id="112253"/>
    <lineage>
        <taxon>Eukaryota</taxon>
        <taxon>Viridiplantae</taxon>
        <taxon>Streptophyta</taxon>
        <taxon>Embryophyta</taxon>
        <taxon>Tracheophyta</taxon>
        <taxon>Spermatophyta</taxon>
        <taxon>Magnoliopsida</taxon>
        <taxon>eudicotyledons</taxon>
        <taxon>Gunneridae</taxon>
        <taxon>Pentapetalae</taxon>
        <taxon>asterids</taxon>
        <taxon>campanulids</taxon>
        <taxon>Escalloniales</taxon>
        <taxon>Escalloniaceae</taxon>
        <taxon>Escallonia</taxon>
    </lineage>
</organism>
<dbReference type="EMBL" id="JAVXUO010001445">
    <property type="protein sequence ID" value="KAK2982256.1"/>
    <property type="molecule type" value="Genomic_DNA"/>
</dbReference>
<keyword evidence="2" id="KW-1185">Reference proteome</keyword>
<proteinExistence type="predicted"/>
<reference evidence="1" key="1">
    <citation type="submission" date="2022-12" db="EMBL/GenBank/DDBJ databases">
        <title>Draft genome assemblies for two species of Escallonia (Escalloniales).</title>
        <authorList>
            <person name="Chanderbali A."/>
            <person name="Dervinis C."/>
            <person name="Anghel I."/>
            <person name="Soltis D."/>
            <person name="Soltis P."/>
            <person name="Zapata F."/>
        </authorList>
    </citation>
    <scope>NUCLEOTIDE SEQUENCE</scope>
    <source>
        <strain evidence="1">UCBG92.1500</strain>
        <tissue evidence="1">Leaf</tissue>
    </source>
</reference>
<gene>
    <name evidence="1" type="ORF">RJ640_016386</name>
</gene>
<name>A0AA88RN30_9ASTE</name>
<dbReference type="SUPFAM" id="SSF56672">
    <property type="entry name" value="DNA/RNA polymerases"/>
    <property type="match status" value="1"/>
</dbReference>
<comment type="caution">
    <text evidence="1">The sequence shown here is derived from an EMBL/GenBank/DDBJ whole genome shotgun (WGS) entry which is preliminary data.</text>
</comment>
<dbReference type="PANTHER" id="PTHR11439:SF455">
    <property type="entry name" value="RLK (RECEPTOR-LIKE PROTEIN KINASE) 8, PUTATIVE-RELATED"/>
    <property type="match status" value="1"/>
</dbReference>
<evidence type="ECO:0000313" key="2">
    <source>
        <dbReference type="Proteomes" id="UP001187471"/>
    </source>
</evidence>
<protein>
    <submittedName>
        <fullName evidence="1">Uncharacterized protein</fullName>
    </submittedName>
</protein>